<evidence type="ECO:0000256" key="4">
    <source>
        <dbReference type="ARBA" id="ARBA00022723"/>
    </source>
</evidence>
<comment type="caution">
    <text evidence="10">The sequence shown here is derived from an EMBL/GenBank/DDBJ whole genome shotgun (WGS) entry which is preliminary data.</text>
</comment>
<protein>
    <recommendedName>
        <fullName evidence="9">C2H2-type domain-containing protein</fullName>
    </recommendedName>
</protein>
<dbReference type="PANTHER" id="PTHR13182">
    <property type="entry name" value="ZINC FINGER PROTEIN 622"/>
    <property type="match status" value="1"/>
</dbReference>
<comment type="subcellular location">
    <subcellularLocation>
        <location evidence="1">Cytoplasm</location>
    </subcellularLocation>
</comment>
<keyword evidence="5" id="KW-0677">Repeat</keyword>
<evidence type="ECO:0000259" key="9">
    <source>
        <dbReference type="PROSITE" id="PS00028"/>
    </source>
</evidence>
<evidence type="ECO:0000256" key="7">
    <source>
        <dbReference type="ARBA" id="ARBA00022833"/>
    </source>
</evidence>
<dbReference type="GO" id="GO:0005737">
    <property type="term" value="C:cytoplasm"/>
    <property type="evidence" value="ECO:0007669"/>
    <property type="project" value="UniProtKB-SubCell"/>
</dbReference>
<keyword evidence="6" id="KW-0863">Zinc-finger</keyword>
<dbReference type="GO" id="GO:0030687">
    <property type="term" value="C:preribosome, large subunit precursor"/>
    <property type="evidence" value="ECO:0007669"/>
    <property type="project" value="TreeGrafter"/>
</dbReference>
<reference evidence="10 11" key="2">
    <citation type="submission" date="2017-10" db="EMBL/GenBank/DDBJ databases">
        <title>Genome analyses suggest a sexual origin of heterokaryosis in a supposedly ancient asexual fungus.</title>
        <authorList>
            <person name="Corradi N."/>
            <person name="Sedzielewska K."/>
            <person name="Noel J."/>
            <person name="Charron P."/>
            <person name="Farinelli L."/>
            <person name="Marton T."/>
            <person name="Kruger M."/>
            <person name="Pelin A."/>
            <person name="Brachmann A."/>
            <person name="Corradi N."/>
        </authorList>
    </citation>
    <scope>NUCLEOTIDE SEQUENCE [LARGE SCALE GENOMIC DNA]</scope>
    <source>
        <strain evidence="10 11">A1</strain>
    </source>
</reference>
<dbReference type="Proteomes" id="UP000232688">
    <property type="component" value="Unassembled WGS sequence"/>
</dbReference>
<evidence type="ECO:0000256" key="5">
    <source>
        <dbReference type="ARBA" id="ARBA00022737"/>
    </source>
</evidence>
<dbReference type="EMBL" id="LLXH01001426">
    <property type="protein sequence ID" value="PKC58953.1"/>
    <property type="molecule type" value="Genomic_DNA"/>
</dbReference>
<dbReference type="SUPFAM" id="SSF57667">
    <property type="entry name" value="beta-beta-alpha zinc fingers"/>
    <property type="match status" value="2"/>
</dbReference>
<keyword evidence="4" id="KW-0479">Metal-binding</keyword>
<dbReference type="InterPro" id="IPR041661">
    <property type="entry name" value="ZN622/Rei1/Reh1_Znf-C2H2"/>
</dbReference>
<dbReference type="AlphaFoldDB" id="A0A2N0R6P3"/>
<evidence type="ECO:0000313" key="10">
    <source>
        <dbReference type="EMBL" id="PKC58953.1"/>
    </source>
</evidence>
<sequence>MSAATVVNHPRSQLFTCLACQVVFTTAESQRVHYGTDWHRYNLKRKVAELPPVTSEVFNQKKLTRNFCLAQQAQSNDAERKASFSAECTACNKIYYSENAYANHLQSNKHKAADAKASFEGTTHTKKNVISTRITPQIPNEKQLIDKKIEVAIALDESDCLFCTQKFESFDENMRHMTKIHSFFIPEIEYLIDSHGLIKYLGEKISIGNVCLYCSKGTKSLESVRRHMVDKGHCKIAYETEEDIMEFDEFYDFTSSYPDADNDDNWVFVSDDEAENDDENDDELPKIMIYEEDMELVLPSGKRLGHRLLRRYYRQNLRPIEERDSIINRFITEYVDNSKYRQSGGILITNDHMYKHYRPHFIASREKRHQQNYDTRIGIKANKLQRHFRAQIM</sequence>
<feature type="domain" description="C2H2-type" evidence="9">
    <location>
        <begin position="88"/>
        <end position="110"/>
    </location>
</feature>
<accession>A0A2N0R6P3</accession>
<gene>
    <name evidence="10" type="ORF">RhiirA1_400298</name>
</gene>
<dbReference type="PROSITE" id="PS00028">
    <property type="entry name" value="ZINC_FINGER_C2H2_1"/>
    <property type="match status" value="2"/>
</dbReference>
<dbReference type="GO" id="GO:0042273">
    <property type="term" value="P:ribosomal large subunit biogenesis"/>
    <property type="evidence" value="ECO:0007669"/>
    <property type="project" value="TreeGrafter"/>
</dbReference>
<dbReference type="Pfam" id="PF12171">
    <property type="entry name" value="zf-C2H2_jaz"/>
    <property type="match status" value="1"/>
</dbReference>
<dbReference type="SMART" id="SM00355">
    <property type="entry name" value="ZnF_C2H2"/>
    <property type="match status" value="4"/>
</dbReference>
<evidence type="ECO:0000256" key="3">
    <source>
        <dbReference type="ARBA" id="ARBA00022517"/>
    </source>
</evidence>
<evidence type="ECO:0000256" key="2">
    <source>
        <dbReference type="ARBA" id="ARBA00022490"/>
    </source>
</evidence>
<organism evidence="10 11">
    <name type="scientific">Rhizophagus irregularis</name>
    <dbReference type="NCBI Taxonomy" id="588596"/>
    <lineage>
        <taxon>Eukaryota</taxon>
        <taxon>Fungi</taxon>
        <taxon>Fungi incertae sedis</taxon>
        <taxon>Mucoromycota</taxon>
        <taxon>Glomeromycotina</taxon>
        <taxon>Glomeromycetes</taxon>
        <taxon>Glomerales</taxon>
        <taxon>Glomeraceae</taxon>
        <taxon>Rhizophagus</taxon>
    </lineage>
</organism>
<feature type="domain" description="C2H2-type" evidence="9">
    <location>
        <begin position="160"/>
        <end position="181"/>
    </location>
</feature>
<dbReference type="Pfam" id="PF12756">
    <property type="entry name" value="zf-C2H2_2"/>
    <property type="match status" value="1"/>
</dbReference>
<dbReference type="VEuPathDB" id="FungiDB:RhiirA1_400298"/>
<dbReference type="InterPro" id="IPR022755">
    <property type="entry name" value="Znf_C2H2_jaz"/>
</dbReference>
<evidence type="ECO:0000256" key="6">
    <source>
        <dbReference type="ARBA" id="ARBA00022771"/>
    </source>
</evidence>
<reference evidence="10 11" key="1">
    <citation type="submission" date="2017-10" db="EMBL/GenBank/DDBJ databases">
        <title>Extensive intraspecific genome diversity in a model arbuscular mycorrhizal fungus.</title>
        <authorList>
            <person name="Chen E.C.H."/>
            <person name="Morin E."/>
            <person name="Baudet D."/>
            <person name="Noel J."/>
            <person name="Ndikumana S."/>
            <person name="Charron P."/>
            <person name="St-Onge C."/>
            <person name="Giorgi J."/>
            <person name="Grigoriev I.V."/>
            <person name="Roux C."/>
            <person name="Martin F.M."/>
            <person name="Corradi N."/>
        </authorList>
    </citation>
    <scope>NUCLEOTIDE SEQUENCE [LARGE SCALE GENOMIC DNA]</scope>
    <source>
        <strain evidence="10 11">A1</strain>
    </source>
</reference>
<proteinExistence type="inferred from homology"/>
<dbReference type="InterPro" id="IPR036236">
    <property type="entry name" value="Znf_C2H2_sf"/>
</dbReference>
<evidence type="ECO:0000256" key="1">
    <source>
        <dbReference type="ARBA" id="ARBA00004496"/>
    </source>
</evidence>
<dbReference type="GO" id="GO:0008270">
    <property type="term" value="F:zinc ion binding"/>
    <property type="evidence" value="ECO:0007669"/>
    <property type="project" value="UniProtKB-KW"/>
</dbReference>
<keyword evidence="2" id="KW-0963">Cytoplasm</keyword>
<keyword evidence="7" id="KW-0862">Zinc</keyword>
<dbReference type="SMART" id="SM00451">
    <property type="entry name" value="ZnF_U1"/>
    <property type="match status" value="2"/>
</dbReference>
<evidence type="ECO:0000313" key="11">
    <source>
        <dbReference type="Proteomes" id="UP000232688"/>
    </source>
</evidence>
<dbReference type="GO" id="GO:0003676">
    <property type="term" value="F:nucleic acid binding"/>
    <property type="evidence" value="ECO:0007669"/>
    <property type="project" value="InterPro"/>
</dbReference>
<dbReference type="InterPro" id="IPR003604">
    <property type="entry name" value="Matrin/U1-like-C_Znf_C2H2"/>
</dbReference>
<comment type="similarity">
    <text evidence="8">Belongs to the REI1 family.</text>
</comment>
<dbReference type="InterPro" id="IPR013087">
    <property type="entry name" value="Znf_C2H2_type"/>
</dbReference>
<dbReference type="VEuPathDB" id="FungiDB:RhiirFUN_018057"/>
<evidence type="ECO:0000256" key="8">
    <source>
        <dbReference type="ARBA" id="ARBA00034126"/>
    </source>
</evidence>
<dbReference type="InterPro" id="IPR040025">
    <property type="entry name" value="Znf622/Rei1/Reh1"/>
</dbReference>
<name>A0A2N0R6P3_9GLOM</name>
<dbReference type="VEuPathDB" id="FungiDB:FUN_000665"/>
<keyword evidence="3" id="KW-0690">Ribosome biogenesis</keyword>
<dbReference type="PANTHER" id="PTHR13182:SF8">
    <property type="entry name" value="CYTOPLASMIC 60S SUBUNIT BIOGENESIS FACTOR ZNF622"/>
    <property type="match status" value="1"/>
</dbReference>